<accession>A0A7I8D0P0</accession>
<proteinExistence type="predicted"/>
<dbReference type="KEGG" id="sman:C12CBH8_09890"/>
<dbReference type="Pfam" id="PF13189">
    <property type="entry name" value="Cytidylate_kin2"/>
    <property type="match status" value="1"/>
</dbReference>
<name>A0A7I8D0P0_9FIRM</name>
<evidence type="ECO:0000313" key="2">
    <source>
        <dbReference type="Proteomes" id="UP000593890"/>
    </source>
</evidence>
<keyword evidence="1" id="KW-0418">Kinase</keyword>
<dbReference type="EMBL" id="AP023321">
    <property type="protein sequence ID" value="BCI60350.1"/>
    <property type="molecule type" value="Genomic_DNA"/>
</dbReference>
<dbReference type="RefSeq" id="WP_090263404.1">
    <property type="nucleotide sequence ID" value="NZ_AP023321.1"/>
</dbReference>
<keyword evidence="2" id="KW-1185">Reference proteome</keyword>
<dbReference type="Gene3D" id="3.40.50.300">
    <property type="entry name" value="P-loop containing nucleotide triphosphate hydrolases"/>
    <property type="match status" value="1"/>
</dbReference>
<evidence type="ECO:0000313" key="1">
    <source>
        <dbReference type="EMBL" id="BCI60350.1"/>
    </source>
</evidence>
<protein>
    <submittedName>
        <fullName evidence="1">Cytidylate kinase</fullName>
    </submittedName>
</protein>
<dbReference type="SUPFAM" id="SSF52540">
    <property type="entry name" value="P-loop containing nucleoside triphosphate hydrolases"/>
    <property type="match status" value="1"/>
</dbReference>
<reference evidence="2" key="1">
    <citation type="submission" date="2020-07" db="EMBL/GenBank/DDBJ databases">
        <title>Complete genome sequencing of Clostridia bacterium strain 12CBH8.</title>
        <authorList>
            <person name="Sakamoto M."/>
            <person name="Murakami T."/>
            <person name="Mori H."/>
        </authorList>
    </citation>
    <scope>NUCLEOTIDE SEQUENCE [LARGE SCALE GENOMIC DNA]</scope>
    <source>
        <strain evidence="2">12CBH8</strain>
    </source>
</reference>
<keyword evidence="1" id="KW-0808">Transferase</keyword>
<gene>
    <name evidence="1" type="ORF">C12CBH8_09890</name>
</gene>
<dbReference type="Proteomes" id="UP000593890">
    <property type="component" value="Chromosome"/>
</dbReference>
<dbReference type="AlphaFoldDB" id="A0A7I8D0P0"/>
<dbReference type="InterPro" id="IPR027417">
    <property type="entry name" value="P-loop_NTPase"/>
</dbReference>
<organism evidence="1 2">
    <name type="scientific">Solibaculum mannosilyticum</name>
    <dbReference type="NCBI Taxonomy" id="2780922"/>
    <lineage>
        <taxon>Bacteria</taxon>
        <taxon>Bacillati</taxon>
        <taxon>Bacillota</taxon>
        <taxon>Clostridia</taxon>
        <taxon>Eubacteriales</taxon>
        <taxon>Oscillospiraceae</taxon>
        <taxon>Solibaculum</taxon>
    </lineage>
</organism>
<dbReference type="GO" id="GO:0016301">
    <property type="term" value="F:kinase activity"/>
    <property type="evidence" value="ECO:0007669"/>
    <property type="project" value="UniProtKB-KW"/>
</dbReference>
<sequence length="196" mass="22571">MSFRIVTISREFGSGGHRIGKMVAEKLGIQYYDNELVTKIAEKSGFAQSFIQEHGEETNATNSLLFSLSNWGTYYNYTVSDQLYFAQRRVIEELANKAPCVIVGRCADYILRERTDCLNVFIHANMDFKRKRIIELYGEKGTNLDKKILEKDKRRKAYYKYYTNQSWGEALNYHLCLDSGIIGLEKCADVIAQLMG</sequence>